<accession>A0A8C8ULF2</accession>
<evidence type="ECO:0000256" key="5">
    <source>
        <dbReference type="ARBA" id="ARBA00023118"/>
    </source>
</evidence>
<evidence type="ECO:0000313" key="7">
    <source>
        <dbReference type="Ensembl" id="ENSPEMP00000031082.1"/>
    </source>
</evidence>
<dbReference type="FunFam" id="3.30.460.10:FF:000007">
    <property type="entry name" value="2'-5'-oligoadenylate synthetase 1"/>
    <property type="match status" value="1"/>
</dbReference>
<dbReference type="Ensembl" id="ENSPEMT00000040984.1">
    <property type="protein sequence ID" value="ENSPEMP00000031082.1"/>
    <property type="gene ID" value="ENSPEMG00000030465.1"/>
</dbReference>
<dbReference type="PANTHER" id="PTHR11258:SF13">
    <property type="entry name" value="2'-5'-OLIGOADENYLATE SYNTHASE 1"/>
    <property type="match status" value="1"/>
</dbReference>
<reference evidence="7 8" key="1">
    <citation type="submission" date="2018-10" db="EMBL/GenBank/DDBJ databases">
        <title>Improved assembly of the deer mouse Peromyscus maniculatus genome.</title>
        <authorList>
            <person name="Lassance J.-M."/>
            <person name="Hoekstra H.E."/>
        </authorList>
    </citation>
    <scope>NUCLEOTIDE SEQUENCE [LARGE SCALE GENOMIC DNA]</scope>
</reference>
<name>A0A8C8ULF2_PERMB</name>
<comment type="similarity">
    <text evidence="1">Belongs to the 2-5A synthase family.</text>
</comment>
<dbReference type="PANTHER" id="PTHR11258">
    <property type="entry name" value="2-5 OLIGOADENYLATE SYNTHETASE"/>
    <property type="match status" value="1"/>
</dbReference>
<dbReference type="Proteomes" id="UP000694547">
    <property type="component" value="Chromosome 23"/>
</dbReference>
<dbReference type="Gene3D" id="1.10.1410.20">
    <property type="entry name" value="2'-5'-oligoadenylate synthetase 1, domain 2"/>
    <property type="match status" value="1"/>
</dbReference>
<dbReference type="GO" id="GO:0005654">
    <property type="term" value="C:nucleoplasm"/>
    <property type="evidence" value="ECO:0007669"/>
    <property type="project" value="TreeGrafter"/>
</dbReference>
<dbReference type="SUPFAM" id="SSF81301">
    <property type="entry name" value="Nucleotidyltransferase"/>
    <property type="match status" value="1"/>
</dbReference>
<dbReference type="InterPro" id="IPR006116">
    <property type="entry name" value="NT_2-5OAS_ClassI-CCAase"/>
</dbReference>
<dbReference type="Gene3D" id="3.30.460.10">
    <property type="entry name" value="Beta Polymerase, domain 2"/>
    <property type="match status" value="1"/>
</dbReference>
<dbReference type="PROSITE" id="PS50152">
    <property type="entry name" value="25A_SYNTH_3"/>
    <property type="match status" value="1"/>
</dbReference>
<dbReference type="GO" id="GO:0045071">
    <property type="term" value="P:negative regulation of viral genome replication"/>
    <property type="evidence" value="ECO:0007669"/>
    <property type="project" value="TreeGrafter"/>
</dbReference>
<keyword evidence="2" id="KW-0399">Innate immunity</keyword>
<dbReference type="Pfam" id="PF10421">
    <property type="entry name" value="OAS1_C"/>
    <property type="match status" value="1"/>
</dbReference>
<dbReference type="FunFam" id="1.10.1410.20:FF:000001">
    <property type="entry name" value="2'-5'-oligoadenylate synthetase 1"/>
    <property type="match status" value="1"/>
</dbReference>
<dbReference type="PROSITE" id="PS00833">
    <property type="entry name" value="25A_SYNTH_2"/>
    <property type="match status" value="1"/>
</dbReference>
<dbReference type="InterPro" id="IPR043519">
    <property type="entry name" value="NT_sf"/>
</dbReference>
<keyword evidence="5" id="KW-0051">Antiviral defense</keyword>
<evidence type="ECO:0000256" key="3">
    <source>
        <dbReference type="ARBA" id="ARBA00022859"/>
    </source>
</evidence>
<dbReference type="GeneTree" id="ENSGT00510000046406"/>
<dbReference type="InterPro" id="IPR006117">
    <property type="entry name" value="2-5OAS_C_CS"/>
</dbReference>
<dbReference type="CDD" id="cd05400">
    <property type="entry name" value="NT_2-5OAS_ClassI-CCAase"/>
    <property type="match status" value="1"/>
</dbReference>
<evidence type="ECO:0000313" key="8">
    <source>
        <dbReference type="Proteomes" id="UP000694547"/>
    </source>
</evidence>
<dbReference type="InterPro" id="IPR018952">
    <property type="entry name" value="2-5-oligoAdlate_synth_1_dom2/C"/>
</dbReference>
<keyword evidence="3" id="KW-0391">Immunity</keyword>
<sequence>MDQGLSSIPAWELDKFIENNLLPDTRFHAEVQASIIILRAFLKERCFQGADHDMRVSKVVKGASSGKGTGLQGRSDADLVVFFTNLTSFEDQLKRQGEFFQEIKKQLLTIPNETHICMKVNVQNPGGPNPRLSFKLTSSQHEQEVEFDVLLAYDVLGHVGIYGKPDPQIYTNLIRECTFKNLEGEFSTCFTKLQRNFLKQRPPKLKSLIRLVKHWYQLCKEKLGKLLPPEYALELLTVYAWERGSGAPEFNTAQGFRTVLELVINYRQLRIYWTVYYDFQHQDISDYLHSQLRKARPVILDPADPTGNVAGGNPKAWQRLAREARAWMDYPCFKNKDGSRVRSWRVPAEAEEPQECVPG</sequence>
<proteinExistence type="inferred from homology"/>
<dbReference type="GO" id="GO:0016020">
    <property type="term" value="C:membrane"/>
    <property type="evidence" value="ECO:0007669"/>
    <property type="project" value="TreeGrafter"/>
</dbReference>
<dbReference type="GO" id="GO:0045087">
    <property type="term" value="P:innate immune response"/>
    <property type="evidence" value="ECO:0007669"/>
    <property type="project" value="UniProtKB-KW"/>
</dbReference>
<gene>
    <name evidence="7" type="primary">LOC102923354</name>
</gene>
<organism evidence="7 8">
    <name type="scientific">Peromyscus maniculatus bairdii</name>
    <name type="common">Prairie deer mouse</name>
    <dbReference type="NCBI Taxonomy" id="230844"/>
    <lineage>
        <taxon>Eukaryota</taxon>
        <taxon>Metazoa</taxon>
        <taxon>Chordata</taxon>
        <taxon>Craniata</taxon>
        <taxon>Vertebrata</taxon>
        <taxon>Euteleostomi</taxon>
        <taxon>Mammalia</taxon>
        <taxon>Eutheria</taxon>
        <taxon>Euarchontoglires</taxon>
        <taxon>Glires</taxon>
        <taxon>Rodentia</taxon>
        <taxon>Myomorpha</taxon>
        <taxon>Muroidea</taxon>
        <taxon>Cricetidae</taxon>
        <taxon>Neotominae</taxon>
        <taxon>Peromyscus</taxon>
    </lineage>
</organism>
<keyword evidence="4" id="KW-0694">RNA-binding</keyword>
<protein>
    <submittedName>
        <fullName evidence="7">2'-5'-oligoadenylate synthase 1A-like</fullName>
    </submittedName>
</protein>
<evidence type="ECO:0000256" key="1">
    <source>
        <dbReference type="ARBA" id="ARBA00009526"/>
    </source>
</evidence>
<dbReference type="GO" id="GO:0051607">
    <property type="term" value="P:defense response to virus"/>
    <property type="evidence" value="ECO:0007669"/>
    <property type="project" value="UniProtKB-KW"/>
</dbReference>
<evidence type="ECO:0000256" key="4">
    <source>
        <dbReference type="ARBA" id="ARBA00022884"/>
    </source>
</evidence>
<evidence type="ECO:0000256" key="2">
    <source>
        <dbReference type="ARBA" id="ARBA00022588"/>
    </source>
</evidence>
<evidence type="ECO:0000259" key="6">
    <source>
        <dbReference type="Pfam" id="PF10421"/>
    </source>
</evidence>
<dbReference type="SUPFAM" id="SSF81631">
    <property type="entry name" value="PAP/OAS1 substrate-binding domain"/>
    <property type="match status" value="1"/>
</dbReference>
<dbReference type="GO" id="GO:0001730">
    <property type="term" value="F:2'-5'-oligoadenylate synthetase activity"/>
    <property type="evidence" value="ECO:0007669"/>
    <property type="project" value="TreeGrafter"/>
</dbReference>
<dbReference type="AlphaFoldDB" id="A0A8C8ULF2"/>
<dbReference type="GO" id="GO:0005829">
    <property type="term" value="C:cytosol"/>
    <property type="evidence" value="ECO:0007669"/>
    <property type="project" value="TreeGrafter"/>
</dbReference>
<reference evidence="7" key="2">
    <citation type="submission" date="2025-08" db="UniProtKB">
        <authorList>
            <consortium name="Ensembl"/>
        </authorList>
    </citation>
    <scope>IDENTIFICATION</scope>
</reference>
<reference evidence="7" key="3">
    <citation type="submission" date="2025-09" db="UniProtKB">
        <authorList>
            <consortium name="Ensembl"/>
        </authorList>
    </citation>
    <scope>IDENTIFICATION</scope>
</reference>
<dbReference type="GO" id="GO:0003725">
    <property type="term" value="F:double-stranded RNA binding"/>
    <property type="evidence" value="ECO:0007669"/>
    <property type="project" value="TreeGrafter"/>
</dbReference>
<keyword evidence="8" id="KW-1185">Reference proteome</keyword>
<feature type="domain" description="2'-5'-oligoadenylate synthetase 1" evidence="6">
    <location>
        <begin position="164"/>
        <end position="348"/>
    </location>
</feature>